<gene>
    <name evidence="1" type="ORF">ETSY2_07405</name>
</gene>
<evidence type="ECO:0000313" key="2">
    <source>
        <dbReference type="Proteomes" id="UP000019140"/>
    </source>
</evidence>
<dbReference type="AlphaFoldDB" id="W4MDS4"/>
<dbReference type="EMBL" id="AZHX01000305">
    <property type="protein sequence ID" value="ETX08091.1"/>
    <property type="molecule type" value="Genomic_DNA"/>
</dbReference>
<evidence type="ECO:0008006" key="3">
    <source>
        <dbReference type="Google" id="ProtNLM"/>
    </source>
</evidence>
<name>W4MDS4_9BACT</name>
<comment type="caution">
    <text evidence="1">The sequence shown here is derived from an EMBL/GenBank/DDBJ whole genome shotgun (WGS) entry which is preliminary data.</text>
</comment>
<protein>
    <recommendedName>
        <fullName evidence="3">Type II toxin-antitoxin system HicA family toxin</fullName>
    </recommendedName>
</protein>
<keyword evidence="2" id="KW-1185">Reference proteome</keyword>
<evidence type="ECO:0000313" key="1">
    <source>
        <dbReference type="EMBL" id="ETX08091.1"/>
    </source>
</evidence>
<organism evidence="1 2">
    <name type="scientific">Candidatus Entotheonella gemina</name>
    <dbReference type="NCBI Taxonomy" id="1429439"/>
    <lineage>
        <taxon>Bacteria</taxon>
        <taxon>Pseudomonadati</taxon>
        <taxon>Nitrospinota/Tectimicrobiota group</taxon>
        <taxon>Candidatus Tectimicrobiota</taxon>
        <taxon>Candidatus Entotheonellia</taxon>
        <taxon>Candidatus Entotheonellales</taxon>
        <taxon>Candidatus Entotheonellaceae</taxon>
        <taxon>Candidatus Entotheonella</taxon>
    </lineage>
</organism>
<sequence length="96" mass="11267">MAEGDTDLLELMRRTRRGWGQSDFDRLYRSFGFREITRPRAPHRVYVHPEFTELRATVGWHRALAKGYATTAVRLIDTLLSRQAEQEREEEKGDST</sequence>
<dbReference type="Proteomes" id="UP000019140">
    <property type="component" value="Unassembled WGS sequence"/>
</dbReference>
<dbReference type="HOGENOM" id="CLU_2354551_0_0_7"/>
<proteinExistence type="predicted"/>
<reference evidence="1 2" key="1">
    <citation type="journal article" date="2014" name="Nature">
        <title>An environmental bacterial taxon with a large and distinct metabolic repertoire.</title>
        <authorList>
            <person name="Wilson M.C."/>
            <person name="Mori T."/>
            <person name="Ruckert C."/>
            <person name="Uria A.R."/>
            <person name="Helf M.J."/>
            <person name="Takada K."/>
            <person name="Gernert C."/>
            <person name="Steffens U.A."/>
            <person name="Heycke N."/>
            <person name="Schmitt S."/>
            <person name="Rinke C."/>
            <person name="Helfrich E.J."/>
            <person name="Brachmann A.O."/>
            <person name="Gurgui C."/>
            <person name="Wakimoto T."/>
            <person name="Kracht M."/>
            <person name="Crusemann M."/>
            <person name="Hentschel U."/>
            <person name="Abe I."/>
            <person name="Matsunaga S."/>
            <person name="Kalinowski J."/>
            <person name="Takeyama H."/>
            <person name="Piel J."/>
        </authorList>
    </citation>
    <scope>NUCLEOTIDE SEQUENCE [LARGE SCALE GENOMIC DNA]</scope>
    <source>
        <strain evidence="2">TSY2</strain>
    </source>
</reference>
<accession>W4MDS4</accession>